<gene>
    <name evidence="1" type="ORF">H4K34_04055</name>
</gene>
<dbReference type="Proteomes" id="UP000516305">
    <property type="component" value="Chromosome"/>
</dbReference>
<accession>A0A7H0VH30</accession>
<reference evidence="1 2" key="1">
    <citation type="submission" date="2020-08" db="EMBL/GenBank/DDBJ databases">
        <title>Croceimicrobium hydrocarbonivorans gen. nov., sp. nov., a novel marine bacterium isolated from a bacterial consortium that degrades polyethylene terephthalate.</title>
        <authorList>
            <person name="Liu R."/>
        </authorList>
    </citation>
    <scope>NUCLEOTIDE SEQUENCE [LARGE SCALE GENOMIC DNA]</scope>
    <source>
        <strain evidence="1 2">A20-9</strain>
    </source>
</reference>
<dbReference type="AlphaFoldDB" id="A0A7H0VH30"/>
<evidence type="ECO:0000313" key="1">
    <source>
        <dbReference type="EMBL" id="QNR25028.1"/>
    </source>
</evidence>
<dbReference type="KEGG" id="chyd:H4K34_04055"/>
<dbReference type="RefSeq" id="WP_210759553.1">
    <property type="nucleotide sequence ID" value="NZ_CP060139.1"/>
</dbReference>
<evidence type="ECO:0000313" key="2">
    <source>
        <dbReference type="Proteomes" id="UP000516305"/>
    </source>
</evidence>
<organism evidence="1 2">
    <name type="scientific">Croceimicrobium hydrocarbonivorans</name>
    <dbReference type="NCBI Taxonomy" id="2761580"/>
    <lineage>
        <taxon>Bacteria</taxon>
        <taxon>Pseudomonadati</taxon>
        <taxon>Bacteroidota</taxon>
        <taxon>Flavobacteriia</taxon>
        <taxon>Flavobacteriales</taxon>
        <taxon>Owenweeksiaceae</taxon>
        <taxon>Croceimicrobium</taxon>
    </lineage>
</organism>
<proteinExistence type="predicted"/>
<sequence>MDSLLLISDSLLVQRDMDNAQLGPFLKGNAFTMILGNNGIGDSSELGLEGQFGINVVIAKAP</sequence>
<keyword evidence="2" id="KW-1185">Reference proteome</keyword>
<dbReference type="EMBL" id="CP060139">
    <property type="protein sequence ID" value="QNR25028.1"/>
    <property type="molecule type" value="Genomic_DNA"/>
</dbReference>
<protein>
    <submittedName>
        <fullName evidence="1">Uncharacterized protein</fullName>
    </submittedName>
</protein>
<name>A0A7H0VH30_9FLAO</name>